<feature type="signal peptide" evidence="1">
    <location>
        <begin position="1"/>
        <end position="20"/>
    </location>
</feature>
<gene>
    <name evidence="2" type="ORF">ACFL6M_07825</name>
</gene>
<comment type="caution">
    <text evidence="2">The sequence shown here is derived from an EMBL/GenBank/DDBJ whole genome shotgun (WGS) entry which is preliminary data.</text>
</comment>
<sequence length="231" mass="24829">MMKTLIVALGTLVMAGMAHAGFPPDEVINPHNRVPCGLETVCIDWNFAEGDQGFLPAVCEPGGLPVWEYGPTTFIPGAPGDVWGTVLQANYLNDSGDGLCSPEFAVTADCYLMEVYHYYDIETNYDGGNVTVNGVVVAPDGGYDATISTSTSFYAWCVDLEEGFTGHENTWASDCFDLSAFIGQNVIVCFDFGSDSSVTYPGWYIAQVQIGGPEGTPVDGDTWGTIKHLFK</sequence>
<dbReference type="EMBL" id="JBHPKH010000183">
    <property type="protein sequence ID" value="MFC1573487.1"/>
    <property type="molecule type" value="Genomic_DNA"/>
</dbReference>
<reference evidence="2 3" key="1">
    <citation type="submission" date="2024-09" db="EMBL/GenBank/DDBJ databases">
        <authorList>
            <person name="D'Angelo T."/>
        </authorList>
    </citation>
    <scope>NUCLEOTIDE SEQUENCE [LARGE SCALE GENOMIC DNA]</scope>
    <source>
        <strain evidence="2">SAG AM-320-E07</strain>
    </source>
</reference>
<evidence type="ECO:0000256" key="1">
    <source>
        <dbReference type="SAM" id="SignalP"/>
    </source>
</evidence>
<accession>A0ABV6YMC1</accession>
<proteinExistence type="predicted"/>
<organism evidence="2 3">
    <name type="scientific">Eiseniibacteriota bacterium</name>
    <dbReference type="NCBI Taxonomy" id="2212470"/>
    <lineage>
        <taxon>Bacteria</taxon>
        <taxon>Candidatus Eiseniibacteriota</taxon>
    </lineage>
</organism>
<feature type="chain" id="PRO_5046712497" description="PKD domain-containing protein" evidence="1">
    <location>
        <begin position="21"/>
        <end position="231"/>
    </location>
</feature>
<keyword evidence="1" id="KW-0732">Signal</keyword>
<name>A0ABV6YMC1_UNCEI</name>
<keyword evidence="3" id="KW-1185">Reference proteome</keyword>
<dbReference type="Pfam" id="PF20773">
    <property type="entry name" value="InhA-like_MAM"/>
    <property type="match status" value="1"/>
</dbReference>
<evidence type="ECO:0000313" key="3">
    <source>
        <dbReference type="Proteomes" id="UP001593833"/>
    </source>
</evidence>
<evidence type="ECO:0008006" key="4">
    <source>
        <dbReference type="Google" id="ProtNLM"/>
    </source>
</evidence>
<protein>
    <recommendedName>
        <fullName evidence="4">PKD domain-containing protein</fullName>
    </recommendedName>
</protein>
<evidence type="ECO:0000313" key="2">
    <source>
        <dbReference type="EMBL" id="MFC1573487.1"/>
    </source>
</evidence>
<dbReference type="Proteomes" id="UP001593833">
    <property type="component" value="Unassembled WGS sequence"/>
</dbReference>